<organism evidence="1 2">
    <name type="scientific">Isobaculum melis</name>
    <dbReference type="NCBI Taxonomy" id="142588"/>
    <lineage>
        <taxon>Bacteria</taxon>
        <taxon>Bacillati</taxon>
        <taxon>Bacillota</taxon>
        <taxon>Bacilli</taxon>
        <taxon>Lactobacillales</taxon>
        <taxon>Carnobacteriaceae</taxon>
        <taxon>Isobaculum</taxon>
    </lineage>
</organism>
<accession>A0A1H9RXV6</accession>
<reference evidence="1 2" key="1">
    <citation type="submission" date="2016-10" db="EMBL/GenBank/DDBJ databases">
        <authorList>
            <person name="de Groot N.N."/>
        </authorList>
    </citation>
    <scope>NUCLEOTIDE SEQUENCE [LARGE SCALE GENOMIC DNA]</scope>
    <source>
        <strain evidence="1 2">DSM 13760</strain>
    </source>
</reference>
<sequence>MNQGYIKDLSATETKELHDLADLIFVETIATGFYELKELRTELPDYFPHGRIYSREKVGEILLSDAHFAVLIETNDEKFLFQSKNIKIPEYE</sequence>
<dbReference type="AlphaFoldDB" id="A0A1H9RXV6"/>
<keyword evidence="2" id="KW-1185">Reference proteome</keyword>
<dbReference type="EMBL" id="FOHA01000005">
    <property type="protein sequence ID" value="SER76719.1"/>
    <property type="molecule type" value="Genomic_DNA"/>
</dbReference>
<dbReference type="OrthoDB" id="2156835at2"/>
<name>A0A1H9RXV6_9LACT</name>
<dbReference type="RefSeq" id="WP_092651227.1">
    <property type="nucleotide sequence ID" value="NZ_FOHA01000005.1"/>
</dbReference>
<protein>
    <submittedName>
        <fullName evidence="1">Uncharacterized protein</fullName>
    </submittedName>
</protein>
<evidence type="ECO:0000313" key="2">
    <source>
        <dbReference type="Proteomes" id="UP000198948"/>
    </source>
</evidence>
<evidence type="ECO:0000313" key="1">
    <source>
        <dbReference type="EMBL" id="SER76719.1"/>
    </source>
</evidence>
<proteinExistence type="predicted"/>
<gene>
    <name evidence="1" type="ORF">SAMN04488559_105113</name>
</gene>
<dbReference type="Proteomes" id="UP000198948">
    <property type="component" value="Unassembled WGS sequence"/>
</dbReference>